<dbReference type="InterPro" id="IPR002156">
    <property type="entry name" value="RNaseH_domain"/>
</dbReference>
<dbReference type="InterPro" id="IPR044730">
    <property type="entry name" value="RNase_H-like_dom_plant"/>
</dbReference>
<dbReference type="EMBL" id="JAWXYG010000002">
    <property type="protein sequence ID" value="KAK4282276.1"/>
    <property type="molecule type" value="Genomic_DNA"/>
</dbReference>
<dbReference type="SUPFAM" id="SSF53098">
    <property type="entry name" value="Ribonuclease H-like"/>
    <property type="match status" value="1"/>
</dbReference>
<comment type="caution">
    <text evidence="2">The sequence shown here is derived from an EMBL/GenBank/DDBJ whole genome shotgun (WGS) entry which is preliminary data.</text>
</comment>
<accession>A0AAE1TEX0</accession>
<dbReference type="GO" id="GO:0003676">
    <property type="term" value="F:nucleic acid binding"/>
    <property type="evidence" value="ECO:0007669"/>
    <property type="project" value="InterPro"/>
</dbReference>
<dbReference type="InterPro" id="IPR026960">
    <property type="entry name" value="RVT-Znf"/>
</dbReference>
<reference evidence="2" key="1">
    <citation type="submission" date="2023-10" db="EMBL/GenBank/DDBJ databases">
        <title>Chromosome-level genome of the transformable northern wattle, Acacia crassicarpa.</title>
        <authorList>
            <person name="Massaro I."/>
            <person name="Sinha N.R."/>
            <person name="Poethig S."/>
            <person name="Leichty A.R."/>
        </authorList>
    </citation>
    <scope>NUCLEOTIDE SEQUENCE</scope>
    <source>
        <strain evidence="2">Acra3RX</strain>
        <tissue evidence="2">Leaf</tissue>
    </source>
</reference>
<dbReference type="SUPFAM" id="SSF56672">
    <property type="entry name" value="DNA/RNA polymerases"/>
    <property type="match status" value="1"/>
</dbReference>
<dbReference type="InterPro" id="IPR036691">
    <property type="entry name" value="Endo/exonu/phosph_ase_sf"/>
</dbReference>
<dbReference type="GO" id="GO:0004523">
    <property type="term" value="F:RNA-DNA hybrid ribonuclease activity"/>
    <property type="evidence" value="ECO:0007669"/>
    <property type="project" value="InterPro"/>
</dbReference>
<dbReference type="Pfam" id="PF03372">
    <property type="entry name" value="Exo_endo_phos"/>
    <property type="match status" value="1"/>
</dbReference>
<keyword evidence="3" id="KW-1185">Reference proteome</keyword>
<gene>
    <name evidence="2" type="ORF">QN277_013673</name>
</gene>
<protein>
    <recommendedName>
        <fullName evidence="1">Reverse transcriptase domain-containing protein</fullName>
    </recommendedName>
</protein>
<dbReference type="InterPro" id="IPR005135">
    <property type="entry name" value="Endo/exonuclease/phosphatase"/>
</dbReference>
<name>A0AAE1TEX0_9FABA</name>
<dbReference type="InterPro" id="IPR036397">
    <property type="entry name" value="RNaseH_sf"/>
</dbReference>
<evidence type="ECO:0000313" key="3">
    <source>
        <dbReference type="Proteomes" id="UP001293593"/>
    </source>
</evidence>
<evidence type="ECO:0000259" key="1">
    <source>
        <dbReference type="PROSITE" id="PS50878"/>
    </source>
</evidence>
<dbReference type="InterPro" id="IPR043502">
    <property type="entry name" value="DNA/RNA_pol_sf"/>
</dbReference>
<dbReference type="PROSITE" id="PS50878">
    <property type="entry name" value="RT_POL"/>
    <property type="match status" value="1"/>
</dbReference>
<dbReference type="Pfam" id="PF13456">
    <property type="entry name" value="RVT_3"/>
    <property type="match status" value="1"/>
</dbReference>
<dbReference type="Gene3D" id="3.30.420.10">
    <property type="entry name" value="Ribonuclease H-like superfamily/Ribonuclease H"/>
    <property type="match status" value="1"/>
</dbReference>
<organism evidence="2 3">
    <name type="scientific">Acacia crassicarpa</name>
    <name type="common">northern wattle</name>
    <dbReference type="NCBI Taxonomy" id="499986"/>
    <lineage>
        <taxon>Eukaryota</taxon>
        <taxon>Viridiplantae</taxon>
        <taxon>Streptophyta</taxon>
        <taxon>Embryophyta</taxon>
        <taxon>Tracheophyta</taxon>
        <taxon>Spermatophyta</taxon>
        <taxon>Magnoliopsida</taxon>
        <taxon>eudicotyledons</taxon>
        <taxon>Gunneridae</taxon>
        <taxon>Pentapetalae</taxon>
        <taxon>rosids</taxon>
        <taxon>fabids</taxon>
        <taxon>Fabales</taxon>
        <taxon>Fabaceae</taxon>
        <taxon>Caesalpinioideae</taxon>
        <taxon>mimosoid clade</taxon>
        <taxon>Acacieae</taxon>
        <taxon>Acacia</taxon>
    </lineage>
</organism>
<dbReference type="CDD" id="cd06222">
    <property type="entry name" value="RNase_H_like"/>
    <property type="match status" value="1"/>
</dbReference>
<dbReference type="Pfam" id="PF13966">
    <property type="entry name" value="zf-RVT"/>
    <property type="match status" value="1"/>
</dbReference>
<dbReference type="PANTHER" id="PTHR33116:SF70">
    <property type="entry name" value="NON-LTR RETROELEMENT REVERSE TRANSCRIPTASE-LIKE PROTEIN"/>
    <property type="match status" value="1"/>
</dbReference>
<proteinExistence type="predicted"/>
<dbReference type="InterPro" id="IPR012337">
    <property type="entry name" value="RNaseH-like_sf"/>
</dbReference>
<sequence>MNYLLWNVRGAGARSLPSLIRGIVRSFGVDFVALFETRCSNLKAQQIAATMGFPHFKIVDADGFRGGIWCLWSDNFRHVEVLESTNQYVHVQFTSQRMQVWEMSFVYGSPHIVIRRTLWRDLMRLALSIQAPWCVGGDFNATLANDERYSWRSPGYSDREFCQFVDDARLNDLGFVGPPFTWKRTGVESRIDRVLGSNTWQETFPDTLVTHLNWYKSDHRPLLLQTEGFAMKRRVDRPFRFLAAWVLDERFSPFVSDNWKNDIPWSENVGNFTAACEQWNAKVFGHTNARKYQLLRRLNGITRTETRFGLSVELEELQHVLWKQLEEVLLQESLIWAQKARSDWTVEGDRNTRYFHSRANGRRKRNFIGALRGGDDSWVYDSGAIKQMTAEYFLTVFTEDQVRRPSLNCSISYPRIDSTELSNLGRSITDTEIKHALFSMGALKAPGPDGLNALFYQSQWQVVGGSVYDCINKFWSNPSSIQEINDTLLVLIPKKDHPEVVKDFRPISLCNVIFKIITKVIANRIKVVLPSVISPHQCNFVPGRHSSDNIIVAQEVIHSMRQLRGKRGYMAIKIDLEKAYDRVNWRFLRDCLQDLNLPESLINIIFACVSTPTMQVLWNGEKAGSFSPSRGIRQGDPLSPYLFVLCMERLAHLIQERIEKGDWRPICLSKGGPPISHLFFADDIVLFVEASMFQAAEVKSCLDTFCMASGLKVSEAKTRVFFSKNVNHLRRTEICGLLGFQITPDLGKYLGVPLHHKRVTKGSYQSIVDKVRGRLASWKSSSLSLAGRSTLVASVTSAIPGYTMQTVSLPKGTCEDIEQLNRSFLWGSSPDKRKTHLVAWDTVCQPKKIGGLGLKHLHRQNQAYMMKLGWNLIKRRDDLWVKVVRSKYKCGDDLIPLINPKRKGSNTWSGIKKSWERVSAGIAVINDLGAIRWTHDRNGEFSVRSAYHALSEGTMREDRSWHYLWKLKTLPRCKTFLWLALHNKLLTNMERVWRGLSGDGSCSWCGAAVESIIHVLRDCTDTRKLWVAVVDPTTANTFFHSESQSWIRNNIHRVHDRGKGGWSAFFTTTCWLLWQRRNSRIFENKSTSNESIIGRAQSIISIIANAKGLLKDVNLQGRPDHSSHVKWEPPVIGWTKINVDGACAQNQVATCGGVMRDASGSLMHGFMFRAGEPADCMLAELWAVLFGLKMCWDCGERRVCMESDAEMVVSLINNPIPTSHPDVDVIREIKAMLGRNWEVQLRWIPREANMAADYVAKQAFDAWPGLHQFHTAFADLAAILEKDIGDVVSCSGVA</sequence>
<dbReference type="Proteomes" id="UP001293593">
    <property type="component" value="Unassembled WGS sequence"/>
</dbReference>
<dbReference type="Pfam" id="PF00078">
    <property type="entry name" value="RVT_1"/>
    <property type="match status" value="1"/>
</dbReference>
<feature type="domain" description="Reverse transcriptase" evidence="1">
    <location>
        <begin position="473"/>
        <end position="754"/>
    </location>
</feature>
<dbReference type="CDD" id="cd01650">
    <property type="entry name" value="RT_nLTR_like"/>
    <property type="match status" value="1"/>
</dbReference>
<dbReference type="Gene3D" id="3.60.10.10">
    <property type="entry name" value="Endonuclease/exonuclease/phosphatase"/>
    <property type="match status" value="1"/>
</dbReference>
<dbReference type="PANTHER" id="PTHR33116">
    <property type="entry name" value="REVERSE TRANSCRIPTASE ZINC-BINDING DOMAIN-CONTAINING PROTEIN-RELATED-RELATED"/>
    <property type="match status" value="1"/>
</dbReference>
<dbReference type="SUPFAM" id="SSF56219">
    <property type="entry name" value="DNase I-like"/>
    <property type="match status" value="1"/>
</dbReference>
<dbReference type="InterPro" id="IPR000477">
    <property type="entry name" value="RT_dom"/>
</dbReference>
<evidence type="ECO:0000313" key="2">
    <source>
        <dbReference type="EMBL" id="KAK4282276.1"/>
    </source>
</evidence>